<gene>
    <name evidence="2" type="ORF">QJS10_CPA10g01356</name>
</gene>
<dbReference type="InterPro" id="IPR052957">
    <property type="entry name" value="Auxin_embryo_med"/>
</dbReference>
<keyword evidence="3" id="KW-1185">Reference proteome</keyword>
<dbReference type="GO" id="GO:0010305">
    <property type="term" value="P:leaf vascular tissue pattern formation"/>
    <property type="evidence" value="ECO:0007669"/>
    <property type="project" value="TreeGrafter"/>
</dbReference>
<dbReference type="NCBIfam" id="NF047352">
    <property type="entry name" value="P_loop_sacsin"/>
    <property type="match status" value="1"/>
</dbReference>
<dbReference type="GO" id="GO:0005634">
    <property type="term" value="C:nucleus"/>
    <property type="evidence" value="ECO:0007669"/>
    <property type="project" value="TreeGrafter"/>
</dbReference>
<comment type="caution">
    <text evidence="2">The sequence shown here is derived from an EMBL/GenBank/DDBJ whole genome shotgun (WGS) entry which is preliminary data.</text>
</comment>
<dbReference type="EMBL" id="JAUJYO010000010">
    <property type="protein sequence ID" value="KAK1306279.1"/>
    <property type="molecule type" value="Genomic_DNA"/>
</dbReference>
<dbReference type="Proteomes" id="UP001180020">
    <property type="component" value="Unassembled WGS sequence"/>
</dbReference>
<reference evidence="2" key="1">
    <citation type="journal article" date="2023" name="Nat. Commun.">
        <title>Diploid and tetraploid genomes of Acorus and the evolution of monocots.</title>
        <authorList>
            <person name="Ma L."/>
            <person name="Liu K.W."/>
            <person name="Li Z."/>
            <person name="Hsiao Y.Y."/>
            <person name="Qi Y."/>
            <person name="Fu T."/>
            <person name="Tang G.D."/>
            <person name="Zhang D."/>
            <person name="Sun W.H."/>
            <person name="Liu D.K."/>
            <person name="Li Y."/>
            <person name="Chen G.Z."/>
            <person name="Liu X.D."/>
            <person name="Liao X.Y."/>
            <person name="Jiang Y.T."/>
            <person name="Yu X."/>
            <person name="Hao Y."/>
            <person name="Huang J."/>
            <person name="Zhao X.W."/>
            <person name="Ke S."/>
            <person name="Chen Y.Y."/>
            <person name="Wu W.L."/>
            <person name="Hsu J.L."/>
            <person name="Lin Y.F."/>
            <person name="Huang M.D."/>
            <person name="Li C.Y."/>
            <person name="Huang L."/>
            <person name="Wang Z.W."/>
            <person name="Zhao X."/>
            <person name="Zhong W.Y."/>
            <person name="Peng D.H."/>
            <person name="Ahmad S."/>
            <person name="Lan S."/>
            <person name="Zhang J.S."/>
            <person name="Tsai W.C."/>
            <person name="Van de Peer Y."/>
            <person name="Liu Z.J."/>
        </authorList>
    </citation>
    <scope>NUCLEOTIDE SEQUENCE</scope>
    <source>
        <strain evidence="2">CP</strain>
    </source>
</reference>
<evidence type="ECO:0000313" key="3">
    <source>
        <dbReference type="Proteomes" id="UP001180020"/>
    </source>
</evidence>
<name>A0AAV9DZI6_ACOCL</name>
<dbReference type="SUPFAM" id="SSF55874">
    <property type="entry name" value="ATPase domain of HSP90 chaperone/DNA topoisomerase II/histidine kinase"/>
    <property type="match status" value="1"/>
</dbReference>
<proteinExistence type="predicted"/>
<feature type="domain" description="Sacsin/Nov" evidence="1">
    <location>
        <begin position="40"/>
        <end position="101"/>
    </location>
</feature>
<dbReference type="GO" id="GO:0009793">
    <property type="term" value="P:embryo development ending in seed dormancy"/>
    <property type="evidence" value="ECO:0007669"/>
    <property type="project" value="TreeGrafter"/>
</dbReference>
<dbReference type="InterPro" id="IPR036890">
    <property type="entry name" value="HATPase_C_sf"/>
</dbReference>
<dbReference type="Gene3D" id="3.30.565.10">
    <property type="entry name" value="Histidine kinase-like ATPase, C-terminal domain"/>
    <property type="match status" value="1"/>
</dbReference>
<organism evidence="2 3">
    <name type="scientific">Acorus calamus</name>
    <name type="common">Sweet flag</name>
    <dbReference type="NCBI Taxonomy" id="4465"/>
    <lineage>
        <taxon>Eukaryota</taxon>
        <taxon>Viridiplantae</taxon>
        <taxon>Streptophyta</taxon>
        <taxon>Embryophyta</taxon>
        <taxon>Tracheophyta</taxon>
        <taxon>Spermatophyta</taxon>
        <taxon>Magnoliopsida</taxon>
        <taxon>Liliopsida</taxon>
        <taxon>Acoraceae</taxon>
        <taxon>Acorus</taxon>
    </lineage>
</organism>
<dbReference type="PANTHER" id="PTHR32387">
    <property type="entry name" value="WU:FJ29H11"/>
    <property type="match status" value="1"/>
</dbReference>
<evidence type="ECO:0000259" key="1">
    <source>
        <dbReference type="Pfam" id="PF25794"/>
    </source>
</evidence>
<dbReference type="GO" id="GO:0048364">
    <property type="term" value="P:root development"/>
    <property type="evidence" value="ECO:0007669"/>
    <property type="project" value="TreeGrafter"/>
</dbReference>
<sequence>MSSDSLDVPLYLQVQNADDNTYSGNVVPTLAFILQASGVIVLNNEQGFSVKNIRALCDVGNSTKKRLNSGCIGKKGIGFKSVFQITDVPEIHSNGFHMKFDTSEGQIVFVLPTVVPPLDINLFERELFNESNENDDASWNTCIVLPFKSKLKEGKGEYEPHLDQQPVFAFLPLRTYGLKFILQGDFVLPSSREEVDGDSAWNQWLLSKFPTLFVNALKSFYGLGCFQEIPGKAVTAYMKFVPLVGEVHGFFYHLPHMIISKLRKSNCLILEGQNGEWVPPCRVLRCWNEEARALLPESLLGKHLGVGYLNKDIVLSDILAKALGVQDYGPKILIDVMSSICNSDDGIRSLGLDWLSAWLNALHATVSFHSATNSLNAGMDFDITNKLQKIRFIPLSDYSYVSLEQGPIWLPCDAFSALEGEL</sequence>
<dbReference type="Pfam" id="PF25794">
    <property type="entry name" value="SACS"/>
    <property type="match status" value="1"/>
</dbReference>
<evidence type="ECO:0000313" key="2">
    <source>
        <dbReference type="EMBL" id="KAK1306279.1"/>
    </source>
</evidence>
<accession>A0AAV9DZI6</accession>
<protein>
    <recommendedName>
        <fullName evidence="1">Sacsin/Nov domain-containing protein</fullName>
    </recommendedName>
</protein>
<reference evidence="2" key="2">
    <citation type="submission" date="2023-06" db="EMBL/GenBank/DDBJ databases">
        <authorList>
            <person name="Ma L."/>
            <person name="Liu K.-W."/>
            <person name="Li Z."/>
            <person name="Hsiao Y.-Y."/>
            <person name="Qi Y."/>
            <person name="Fu T."/>
            <person name="Tang G."/>
            <person name="Zhang D."/>
            <person name="Sun W.-H."/>
            <person name="Liu D.-K."/>
            <person name="Li Y."/>
            <person name="Chen G.-Z."/>
            <person name="Liu X.-D."/>
            <person name="Liao X.-Y."/>
            <person name="Jiang Y.-T."/>
            <person name="Yu X."/>
            <person name="Hao Y."/>
            <person name="Huang J."/>
            <person name="Zhao X.-W."/>
            <person name="Ke S."/>
            <person name="Chen Y.-Y."/>
            <person name="Wu W.-L."/>
            <person name="Hsu J.-L."/>
            <person name="Lin Y.-F."/>
            <person name="Huang M.-D."/>
            <person name="Li C.-Y."/>
            <person name="Huang L."/>
            <person name="Wang Z.-W."/>
            <person name="Zhao X."/>
            <person name="Zhong W.-Y."/>
            <person name="Peng D.-H."/>
            <person name="Ahmad S."/>
            <person name="Lan S."/>
            <person name="Zhang J.-S."/>
            <person name="Tsai W.-C."/>
            <person name="Van De Peer Y."/>
            <person name="Liu Z.-J."/>
        </authorList>
    </citation>
    <scope>NUCLEOTIDE SEQUENCE</scope>
    <source>
        <strain evidence="2">CP</strain>
        <tissue evidence="2">Leaves</tissue>
    </source>
</reference>
<dbReference type="PANTHER" id="PTHR32387:SF0">
    <property type="entry name" value="PROTEIN NO VEIN"/>
    <property type="match status" value="1"/>
</dbReference>
<dbReference type="AlphaFoldDB" id="A0AAV9DZI6"/>
<dbReference type="InterPro" id="IPR058210">
    <property type="entry name" value="SACS/Nov_dom"/>
</dbReference>